<dbReference type="Pfam" id="PF03069">
    <property type="entry name" value="FmdA_AmdA"/>
    <property type="match status" value="2"/>
</dbReference>
<dbReference type="InterPro" id="IPR004304">
    <property type="entry name" value="FmdA_AmdA"/>
</dbReference>
<dbReference type="PANTHER" id="PTHR31891">
    <property type="entry name" value="FORMAMIDASE C869.04-RELATED"/>
    <property type="match status" value="1"/>
</dbReference>
<organism evidence="1 2">
    <name type="scientific">Solibacillus faecavium</name>
    <dbReference type="NCBI Taxonomy" id="2762221"/>
    <lineage>
        <taxon>Bacteria</taxon>
        <taxon>Bacillati</taxon>
        <taxon>Bacillota</taxon>
        <taxon>Bacilli</taxon>
        <taxon>Bacillales</taxon>
        <taxon>Caryophanaceae</taxon>
        <taxon>Solibacillus</taxon>
    </lineage>
</organism>
<reference evidence="1 2" key="1">
    <citation type="submission" date="2020-08" db="EMBL/GenBank/DDBJ databases">
        <title>A Genomic Blueprint of the Chicken Gut Microbiome.</title>
        <authorList>
            <person name="Gilroy R."/>
            <person name="Ravi A."/>
            <person name="Getino M."/>
            <person name="Pursley I."/>
            <person name="Horton D.L."/>
            <person name="Alikhan N.-F."/>
            <person name="Baker D."/>
            <person name="Gharbi K."/>
            <person name="Hall N."/>
            <person name="Watson M."/>
            <person name="Adriaenssens E.M."/>
            <person name="Foster-Nyarko E."/>
            <person name="Jarju S."/>
            <person name="Secka A."/>
            <person name="Antonio M."/>
            <person name="Oren A."/>
            <person name="Chaudhuri R."/>
            <person name="La Ragione R.M."/>
            <person name="Hildebrand F."/>
            <person name="Pallen M.J."/>
        </authorList>
    </citation>
    <scope>NUCLEOTIDE SEQUENCE [LARGE SCALE GENOMIC DNA]</scope>
    <source>
        <strain evidence="1 2">A46</strain>
    </source>
</reference>
<comment type="caution">
    <text evidence="1">The sequence shown here is derived from an EMBL/GenBank/DDBJ whole genome shotgun (WGS) entry which is preliminary data.</text>
</comment>
<gene>
    <name evidence="1" type="ORF">H9635_16750</name>
</gene>
<dbReference type="RefSeq" id="WP_191701456.1">
    <property type="nucleotide sequence ID" value="NZ_JACSPZ010000010.1"/>
</dbReference>
<dbReference type="EMBL" id="JACSPZ010000010">
    <property type="protein sequence ID" value="MBD8038398.1"/>
    <property type="molecule type" value="Genomic_DNA"/>
</dbReference>
<proteinExistence type="predicted"/>
<name>A0ABR8Y2H8_9BACL</name>
<dbReference type="Gene3D" id="2.60.120.580">
    <property type="entry name" value="Acetamidase/Formamidase-like domains"/>
    <property type="match status" value="2"/>
</dbReference>
<dbReference type="PANTHER" id="PTHR31891:SF1">
    <property type="entry name" value="FORMAMIDASE C869.04-RELATED"/>
    <property type="match status" value="1"/>
</dbReference>
<evidence type="ECO:0000313" key="2">
    <source>
        <dbReference type="Proteomes" id="UP000619101"/>
    </source>
</evidence>
<sequence length="317" mass="35277">MVKIQENQVTVITQPGEHSYVYSKYLEPIAVVKPGEVVEIHTKDAFGNRVTNENDLPSVVLVDVKGLNPQTGPIYIEGAEPGDTLVVHIIDIQPDRDWAVSALKESFGGLSSTDLTPSLQEPLPEKVWIYKIEDGMVTHNKQLSFPWRPFLGTIGTAPELESISSLTPHKHGGNMDVPDVKPGNKVYLPVKNKGAFFYTGDCHAGQGDGELCGVALEVSARVTLKFELIKQKSIEWPRIESETEYMVVGSARPMEDAAKIAYSELIYWMEEMGWDKFEAYQALTQIGKLYVGNMVDTNYSLVAKIEKKYADVILKDE</sequence>
<accession>A0ABR8Y2H8</accession>
<dbReference type="SUPFAM" id="SSF141130">
    <property type="entry name" value="Acetamidase/Formamidase-like"/>
    <property type="match status" value="1"/>
</dbReference>
<dbReference type="Proteomes" id="UP000619101">
    <property type="component" value="Unassembled WGS sequence"/>
</dbReference>
<evidence type="ECO:0000313" key="1">
    <source>
        <dbReference type="EMBL" id="MBD8038398.1"/>
    </source>
</evidence>
<keyword evidence="2" id="KW-1185">Reference proteome</keyword>
<dbReference type="Gene3D" id="3.10.28.20">
    <property type="entry name" value="Acetamidase/Formamidase-like domains"/>
    <property type="match status" value="1"/>
</dbReference>
<protein>
    <submittedName>
        <fullName evidence="1">Acetamidase/formamidase family protein</fullName>
    </submittedName>
</protein>